<proteinExistence type="predicted"/>
<name>A0A016SVP2_9BILA</name>
<dbReference type="EMBL" id="JARK01001506">
    <property type="protein sequence ID" value="EYB94545.1"/>
    <property type="molecule type" value="Genomic_DNA"/>
</dbReference>
<accession>A0A016SVP2</accession>
<dbReference type="Proteomes" id="UP000024635">
    <property type="component" value="Unassembled WGS sequence"/>
</dbReference>
<dbReference type="AlphaFoldDB" id="A0A016SVP2"/>
<evidence type="ECO:0000313" key="1">
    <source>
        <dbReference type="EMBL" id="EYB94545.1"/>
    </source>
</evidence>
<comment type="caution">
    <text evidence="1">The sequence shown here is derived from an EMBL/GenBank/DDBJ whole genome shotgun (WGS) entry which is preliminary data.</text>
</comment>
<sequence length="81" mass="9674">MLRAGQDRYRPQILISRLFVNQGELRFFMREKTIIESTMLTRRRHRSSSHFVVWISLSDEANLVTRYALLLCSSWFPSIIK</sequence>
<evidence type="ECO:0000313" key="2">
    <source>
        <dbReference type="Proteomes" id="UP000024635"/>
    </source>
</evidence>
<keyword evidence="2" id="KW-1185">Reference proteome</keyword>
<reference evidence="2" key="1">
    <citation type="journal article" date="2015" name="Nat. Genet.">
        <title>The genome and transcriptome of the zoonotic hookworm Ancylostoma ceylanicum identify infection-specific gene families.</title>
        <authorList>
            <person name="Schwarz E.M."/>
            <person name="Hu Y."/>
            <person name="Antoshechkin I."/>
            <person name="Miller M.M."/>
            <person name="Sternberg P.W."/>
            <person name="Aroian R.V."/>
        </authorList>
    </citation>
    <scope>NUCLEOTIDE SEQUENCE</scope>
    <source>
        <strain evidence="2">HY135</strain>
    </source>
</reference>
<gene>
    <name evidence="1" type="primary">Acey_s0170.g257</name>
    <name evidence="1" type="ORF">Y032_0170g257</name>
</gene>
<organism evidence="1 2">
    <name type="scientific">Ancylostoma ceylanicum</name>
    <dbReference type="NCBI Taxonomy" id="53326"/>
    <lineage>
        <taxon>Eukaryota</taxon>
        <taxon>Metazoa</taxon>
        <taxon>Ecdysozoa</taxon>
        <taxon>Nematoda</taxon>
        <taxon>Chromadorea</taxon>
        <taxon>Rhabditida</taxon>
        <taxon>Rhabditina</taxon>
        <taxon>Rhabditomorpha</taxon>
        <taxon>Strongyloidea</taxon>
        <taxon>Ancylostomatidae</taxon>
        <taxon>Ancylostomatinae</taxon>
        <taxon>Ancylostoma</taxon>
    </lineage>
</organism>
<protein>
    <submittedName>
        <fullName evidence="1">Uncharacterized protein</fullName>
    </submittedName>
</protein>